<evidence type="ECO:0000313" key="5">
    <source>
        <dbReference type="Proteomes" id="UP000287224"/>
    </source>
</evidence>
<keyword evidence="5" id="KW-1185">Reference proteome</keyword>
<dbReference type="RefSeq" id="WP_126602172.1">
    <property type="nucleotide sequence ID" value="NZ_BIFQ01000002.1"/>
</dbReference>
<evidence type="ECO:0000256" key="1">
    <source>
        <dbReference type="ARBA" id="ARBA00023015"/>
    </source>
</evidence>
<dbReference type="InterPro" id="IPR036388">
    <property type="entry name" value="WH-like_DNA-bd_sf"/>
</dbReference>
<evidence type="ECO:0000313" key="4">
    <source>
        <dbReference type="EMBL" id="GCE09600.1"/>
    </source>
</evidence>
<evidence type="ECO:0000259" key="3">
    <source>
        <dbReference type="PROSITE" id="PS51000"/>
    </source>
</evidence>
<name>A0A401ZS48_9CHLR</name>
<reference evidence="5" key="1">
    <citation type="submission" date="2018-12" db="EMBL/GenBank/DDBJ databases">
        <title>Tengunoibacter tsumagoiensis gen. nov., sp. nov., Dictyobacter kobayashii sp. nov., D. alpinus sp. nov., and D. joshuensis sp. nov. and description of Dictyobacteraceae fam. nov. within the order Ktedonobacterales isolated from Tengu-no-mugimeshi.</title>
        <authorList>
            <person name="Wang C.M."/>
            <person name="Zheng Y."/>
            <person name="Sakai Y."/>
            <person name="Toyoda A."/>
            <person name="Minakuchi Y."/>
            <person name="Abe K."/>
            <person name="Yokota A."/>
            <person name="Yabe S."/>
        </authorList>
    </citation>
    <scope>NUCLEOTIDE SEQUENCE [LARGE SCALE GENOMIC DNA]</scope>
    <source>
        <strain evidence="5">S-27</strain>
    </source>
</reference>
<protein>
    <submittedName>
        <fullName evidence="4">Transcriptional regulator</fullName>
    </submittedName>
</protein>
<sequence>MQKTERLVAITLLLQARGKMTAKRLSDILGVSVRTIYRDIITLSLAHVPVSMEYGPGGGYYLPEDYHLESAIFTREEAISLILSTDISGNYNLFAGDTDLHRALVKLEAVLPEEYQADVRAARDHILIDTSAWCNQTTEPTHLETIRAAVLGSHQLDILYSGSNCSKFAVTGVLWRRIEPYGLVFKGLSRRHIRTGRWYLVAFCQCCQSFHMLRVSDIEQVFVREELTIPRPDFNLRAYWREARKQLERRYPPISLKLHVSAQGRQSVLHGDITILKEDADGGAIVQVNVESLDDAISYALGLGAAVTVLEPPQVREAVATAAHAIANIYS</sequence>
<proteinExistence type="predicted"/>
<dbReference type="PROSITE" id="PS52050">
    <property type="entry name" value="WYL"/>
    <property type="match status" value="1"/>
</dbReference>
<dbReference type="Gene3D" id="1.10.10.10">
    <property type="entry name" value="Winged helix-like DNA-binding domain superfamily/Winged helix DNA-binding domain"/>
    <property type="match status" value="1"/>
</dbReference>
<gene>
    <name evidence="4" type="ORF">KDAU_69290</name>
</gene>
<dbReference type="InterPro" id="IPR013196">
    <property type="entry name" value="HTH_11"/>
</dbReference>
<dbReference type="PROSITE" id="PS51000">
    <property type="entry name" value="HTH_DEOR_2"/>
    <property type="match status" value="1"/>
</dbReference>
<dbReference type="PANTHER" id="PTHR34580:SF1">
    <property type="entry name" value="PROTEIN PAFC"/>
    <property type="match status" value="1"/>
</dbReference>
<dbReference type="InterPro" id="IPR051534">
    <property type="entry name" value="CBASS_pafABC_assoc_protein"/>
</dbReference>
<organism evidence="4 5">
    <name type="scientific">Dictyobacter aurantiacus</name>
    <dbReference type="NCBI Taxonomy" id="1936993"/>
    <lineage>
        <taxon>Bacteria</taxon>
        <taxon>Bacillati</taxon>
        <taxon>Chloroflexota</taxon>
        <taxon>Ktedonobacteria</taxon>
        <taxon>Ktedonobacterales</taxon>
        <taxon>Dictyobacteraceae</taxon>
        <taxon>Dictyobacter</taxon>
    </lineage>
</organism>
<evidence type="ECO:0000256" key="2">
    <source>
        <dbReference type="ARBA" id="ARBA00023163"/>
    </source>
</evidence>
<dbReference type="InterPro" id="IPR036390">
    <property type="entry name" value="WH_DNA-bd_sf"/>
</dbReference>
<dbReference type="Pfam" id="PF08279">
    <property type="entry name" value="HTH_11"/>
    <property type="match status" value="1"/>
</dbReference>
<dbReference type="PANTHER" id="PTHR34580">
    <property type="match status" value="1"/>
</dbReference>
<keyword evidence="1" id="KW-0805">Transcription regulation</keyword>
<dbReference type="EMBL" id="BIFQ01000002">
    <property type="protein sequence ID" value="GCE09600.1"/>
    <property type="molecule type" value="Genomic_DNA"/>
</dbReference>
<comment type="caution">
    <text evidence="4">The sequence shown here is derived from an EMBL/GenBank/DDBJ whole genome shotgun (WGS) entry which is preliminary data.</text>
</comment>
<dbReference type="Proteomes" id="UP000287224">
    <property type="component" value="Unassembled WGS sequence"/>
</dbReference>
<dbReference type="SUPFAM" id="SSF46785">
    <property type="entry name" value="Winged helix' DNA-binding domain"/>
    <property type="match status" value="1"/>
</dbReference>
<dbReference type="AlphaFoldDB" id="A0A401ZS48"/>
<dbReference type="InterPro" id="IPR001034">
    <property type="entry name" value="DeoR_HTH"/>
</dbReference>
<dbReference type="InterPro" id="IPR057727">
    <property type="entry name" value="WCX_dom"/>
</dbReference>
<dbReference type="GO" id="GO:0003700">
    <property type="term" value="F:DNA-binding transcription factor activity"/>
    <property type="evidence" value="ECO:0007669"/>
    <property type="project" value="InterPro"/>
</dbReference>
<dbReference type="OrthoDB" id="9815009at2"/>
<dbReference type="Pfam" id="PF13280">
    <property type="entry name" value="WYL"/>
    <property type="match status" value="1"/>
</dbReference>
<dbReference type="InterPro" id="IPR026881">
    <property type="entry name" value="WYL_dom"/>
</dbReference>
<keyword evidence="2" id="KW-0804">Transcription</keyword>
<feature type="domain" description="HTH deoR-type" evidence="3">
    <location>
        <begin position="3"/>
        <end position="61"/>
    </location>
</feature>
<dbReference type="Pfam" id="PF25583">
    <property type="entry name" value="WCX"/>
    <property type="match status" value="1"/>
</dbReference>
<accession>A0A401ZS48</accession>